<dbReference type="Gene3D" id="3.40.50.1360">
    <property type="match status" value="1"/>
</dbReference>
<dbReference type="InterPro" id="IPR007324">
    <property type="entry name" value="Sugar-bd_dom_put"/>
</dbReference>
<protein>
    <submittedName>
        <fullName evidence="7">Sugar-binding domain-containing protein</fullName>
    </submittedName>
</protein>
<dbReference type="InterPro" id="IPR048715">
    <property type="entry name" value="CggR_N"/>
</dbReference>
<name>A0ABT6H5J6_9BACI</name>
<dbReference type="InterPro" id="IPR036388">
    <property type="entry name" value="WH-like_DNA-bd_sf"/>
</dbReference>
<keyword evidence="8" id="KW-1185">Reference proteome</keyword>
<evidence type="ECO:0000256" key="1">
    <source>
        <dbReference type="ARBA" id="ARBA00010466"/>
    </source>
</evidence>
<dbReference type="Pfam" id="PF21715">
    <property type="entry name" value="CggR_N"/>
    <property type="match status" value="1"/>
</dbReference>
<feature type="domain" description="CggR N-terminal DNA binding" evidence="6">
    <location>
        <begin position="18"/>
        <end position="88"/>
    </location>
</feature>
<keyword evidence="2" id="KW-0805">Transcription regulation</keyword>
<comment type="similarity">
    <text evidence="1">Belongs to the SorC transcriptional regulatory family.</text>
</comment>
<keyword evidence="3" id="KW-0238">DNA-binding</keyword>
<feature type="domain" description="Sugar-binding" evidence="5">
    <location>
        <begin position="91"/>
        <end position="338"/>
    </location>
</feature>
<organism evidence="7 8">
    <name type="scientific">Ectobacillus antri</name>
    <dbReference type="NCBI Taxonomy" id="2486280"/>
    <lineage>
        <taxon>Bacteria</taxon>
        <taxon>Bacillati</taxon>
        <taxon>Bacillota</taxon>
        <taxon>Bacilli</taxon>
        <taxon>Bacillales</taxon>
        <taxon>Bacillaceae</taxon>
        <taxon>Ectobacillus</taxon>
    </lineage>
</organism>
<sequence length="341" mass="37243">MRSWIDYAKRLLPDLLPVMQTRMQILQYIRLTQPIGRRNLSASLNMTERVLRSEVQILKEEHLIHVASAGMTLTESGMEVVTALEEFMREISGLKVLEAQLKETLNLEEVFVVAGDSDASPWVKQEMGRASVACIKKRLGANNIVAVAGGTTLAAVADMMKSDFKNLDILFVPARGGIGESVENEANTICAKMAKNTNSSYRLLYVPDQISSEVYASIMTEPSVKSVLELIQASNIVIHGIGDALKMAQRRKTAETDWNKIIEGHAVGEAFGYYFDEHGKVVHKVLTAGMQLADLRHIPHVVAVAGGASKAKAIRAVVRQGHTSLLVTDEGAAKALLRGNP</sequence>
<evidence type="ECO:0000256" key="2">
    <source>
        <dbReference type="ARBA" id="ARBA00023015"/>
    </source>
</evidence>
<dbReference type="Gene3D" id="1.10.10.10">
    <property type="entry name" value="Winged helix-like DNA-binding domain superfamily/Winged helix DNA-binding domain"/>
    <property type="match status" value="1"/>
</dbReference>
<gene>
    <name evidence="7" type="ORF">P6P90_11575</name>
</gene>
<dbReference type="Proteomes" id="UP001218246">
    <property type="component" value="Unassembled WGS sequence"/>
</dbReference>
<evidence type="ECO:0000313" key="8">
    <source>
        <dbReference type="Proteomes" id="UP001218246"/>
    </source>
</evidence>
<dbReference type="PANTHER" id="PTHR34294:SF5">
    <property type="entry name" value="CENTRAL GLYCOLYTIC GENES REGULATOR"/>
    <property type="match status" value="1"/>
</dbReference>
<proteinExistence type="inferred from homology"/>
<dbReference type="InterPro" id="IPR051054">
    <property type="entry name" value="SorC_transcr_regulators"/>
</dbReference>
<dbReference type="InterPro" id="IPR037171">
    <property type="entry name" value="NagB/RpiA_transferase-like"/>
</dbReference>
<accession>A0ABT6H5J6</accession>
<evidence type="ECO:0000256" key="4">
    <source>
        <dbReference type="ARBA" id="ARBA00023163"/>
    </source>
</evidence>
<evidence type="ECO:0000259" key="6">
    <source>
        <dbReference type="Pfam" id="PF21715"/>
    </source>
</evidence>
<evidence type="ECO:0000256" key="3">
    <source>
        <dbReference type="ARBA" id="ARBA00023125"/>
    </source>
</evidence>
<dbReference type="RefSeq" id="WP_124564552.1">
    <property type="nucleotide sequence ID" value="NZ_JARRRY010000006.1"/>
</dbReference>
<reference evidence="7 8" key="1">
    <citation type="submission" date="2023-04" db="EMBL/GenBank/DDBJ databases">
        <title>Ectobacillus antri isolated from activated sludge.</title>
        <authorList>
            <person name="Yan P."/>
            <person name="Liu X."/>
        </authorList>
    </citation>
    <scope>NUCLEOTIDE SEQUENCE [LARGE SCALE GENOMIC DNA]</scope>
    <source>
        <strain evidence="7 8">C18H</strain>
    </source>
</reference>
<evidence type="ECO:0000313" key="7">
    <source>
        <dbReference type="EMBL" id="MDG5754607.1"/>
    </source>
</evidence>
<dbReference type="Pfam" id="PF04198">
    <property type="entry name" value="Sugar-bind"/>
    <property type="match status" value="1"/>
</dbReference>
<evidence type="ECO:0000259" key="5">
    <source>
        <dbReference type="Pfam" id="PF04198"/>
    </source>
</evidence>
<dbReference type="EMBL" id="JARULN010000010">
    <property type="protein sequence ID" value="MDG5754607.1"/>
    <property type="molecule type" value="Genomic_DNA"/>
</dbReference>
<dbReference type="SUPFAM" id="SSF100950">
    <property type="entry name" value="NagB/RpiA/CoA transferase-like"/>
    <property type="match status" value="1"/>
</dbReference>
<dbReference type="SUPFAM" id="SSF46785">
    <property type="entry name" value="Winged helix' DNA-binding domain"/>
    <property type="match status" value="1"/>
</dbReference>
<keyword evidence="4" id="KW-0804">Transcription</keyword>
<dbReference type="PANTHER" id="PTHR34294">
    <property type="entry name" value="TRANSCRIPTIONAL REGULATOR-RELATED"/>
    <property type="match status" value="1"/>
</dbReference>
<dbReference type="InterPro" id="IPR036390">
    <property type="entry name" value="WH_DNA-bd_sf"/>
</dbReference>
<comment type="caution">
    <text evidence="7">The sequence shown here is derived from an EMBL/GenBank/DDBJ whole genome shotgun (WGS) entry which is preliminary data.</text>
</comment>